<reference evidence="6" key="1">
    <citation type="submission" date="2018-02" db="EMBL/GenBank/DDBJ databases">
        <authorList>
            <person name="Hausmann B."/>
        </authorList>
    </citation>
    <scope>NUCLEOTIDE SEQUENCE [LARGE SCALE GENOMIC DNA]</scope>
    <source>
        <strain evidence="6">Peat soil MAG SbA1</strain>
    </source>
</reference>
<dbReference type="Proteomes" id="UP000238701">
    <property type="component" value="Unassembled WGS sequence"/>
</dbReference>
<dbReference type="EMBL" id="OMOD01000177">
    <property type="protein sequence ID" value="SPF47887.1"/>
    <property type="molecule type" value="Genomic_DNA"/>
</dbReference>
<protein>
    <submittedName>
        <fullName evidence="5">Ni,Fe-hydrogenase maturation factor</fullName>
    </submittedName>
</protein>
<dbReference type="NCBIfam" id="TIGR00142">
    <property type="entry name" value="hycI"/>
    <property type="match status" value="1"/>
</dbReference>
<evidence type="ECO:0000256" key="2">
    <source>
        <dbReference type="ARBA" id="ARBA00022670"/>
    </source>
</evidence>
<dbReference type="InterPro" id="IPR023430">
    <property type="entry name" value="Pept_HybD-like_dom_sf"/>
</dbReference>
<dbReference type="InterPro" id="IPR004420">
    <property type="entry name" value="Pept_A31_hyd_mat_HycI"/>
</dbReference>
<evidence type="ECO:0000256" key="1">
    <source>
        <dbReference type="ARBA" id="ARBA00006814"/>
    </source>
</evidence>
<comment type="similarity">
    <text evidence="1">Belongs to the peptidase A31 family.</text>
</comment>
<evidence type="ECO:0000313" key="6">
    <source>
        <dbReference type="Proteomes" id="UP000238701"/>
    </source>
</evidence>
<dbReference type="PANTHER" id="PTHR30302">
    <property type="entry name" value="HYDROGENASE 1 MATURATION PROTEASE"/>
    <property type="match status" value="1"/>
</dbReference>
<accession>A0A2U3L7K0</accession>
<keyword evidence="3" id="KW-0064">Aspartyl protease</keyword>
<name>A0A2U3L7K0_9BACT</name>
<dbReference type="CDD" id="cd06067">
    <property type="entry name" value="H2MP_MemB-H2evol"/>
    <property type="match status" value="1"/>
</dbReference>
<dbReference type="SUPFAM" id="SSF53163">
    <property type="entry name" value="HybD-like"/>
    <property type="match status" value="1"/>
</dbReference>
<organism evidence="5 6">
    <name type="scientific">Candidatus Sulfotelmatobacter kueseliae</name>
    <dbReference type="NCBI Taxonomy" id="2042962"/>
    <lineage>
        <taxon>Bacteria</taxon>
        <taxon>Pseudomonadati</taxon>
        <taxon>Acidobacteriota</taxon>
        <taxon>Terriglobia</taxon>
        <taxon>Terriglobales</taxon>
        <taxon>Candidatus Korobacteraceae</taxon>
        <taxon>Candidatus Sulfotelmatobacter</taxon>
    </lineage>
</organism>
<keyword evidence="2" id="KW-0645">Protease</keyword>
<evidence type="ECO:0000256" key="4">
    <source>
        <dbReference type="ARBA" id="ARBA00022801"/>
    </source>
</evidence>
<keyword evidence="4" id="KW-0378">Hydrolase</keyword>
<dbReference type="Pfam" id="PF01750">
    <property type="entry name" value="HycI"/>
    <property type="match status" value="1"/>
</dbReference>
<gene>
    <name evidence="5" type="primary">hycI</name>
    <name evidence="5" type="ORF">SBA1_80007</name>
</gene>
<dbReference type="PRINTS" id="PR00446">
    <property type="entry name" value="HYDRGNUPTAKE"/>
</dbReference>
<proteinExistence type="inferred from homology"/>
<dbReference type="Gene3D" id="3.40.50.1450">
    <property type="entry name" value="HybD-like"/>
    <property type="match status" value="1"/>
</dbReference>
<dbReference type="GO" id="GO:0016485">
    <property type="term" value="P:protein processing"/>
    <property type="evidence" value="ECO:0007669"/>
    <property type="project" value="TreeGrafter"/>
</dbReference>
<sequence>MNLREKLCRRVQGKVVVMGIGNPCRGDDAAGSCVAQQICSAPAVHIIDAQDVPENYLGQVADRQPDTIVLIDCVDLQSAPGSVALLEKDETMAYSPSTHRVPMGLIVDYLERTTHAGILLIGIQPQQTDFLQPISADVLSSVEVVARVLNEIFESRRISASVQGANPLTGEVPA</sequence>
<dbReference type="OrthoDB" id="1121537at2"/>
<dbReference type="GO" id="GO:0004190">
    <property type="term" value="F:aspartic-type endopeptidase activity"/>
    <property type="evidence" value="ECO:0007669"/>
    <property type="project" value="UniProtKB-KW"/>
</dbReference>
<dbReference type="AlphaFoldDB" id="A0A2U3L7K0"/>
<dbReference type="InterPro" id="IPR000671">
    <property type="entry name" value="Peptidase_A31"/>
</dbReference>
<dbReference type="NCBIfam" id="TIGR00072">
    <property type="entry name" value="hydrog_prot"/>
    <property type="match status" value="1"/>
</dbReference>
<dbReference type="PANTHER" id="PTHR30302:SF1">
    <property type="entry name" value="HYDROGENASE 2 MATURATION PROTEASE"/>
    <property type="match status" value="1"/>
</dbReference>
<evidence type="ECO:0000256" key="3">
    <source>
        <dbReference type="ARBA" id="ARBA00022750"/>
    </source>
</evidence>
<dbReference type="GO" id="GO:0008047">
    <property type="term" value="F:enzyme activator activity"/>
    <property type="evidence" value="ECO:0007669"/>
    <property type="project" value="InterPro"/>
</dbReference>
<evidence type="ECO:0000313" key="5">
    <source>
        <dbReference type="EMBL" id="SPF47887.1"/>
    </source>
</evidence>